<dbReference type="GO" id="GO:0005667">
    <property type="term" value="C:transcription regulator complex"/>
    <property type="evidence" value="ECO:0007669"/>
    <property type="project" value="InterPro"/>
</dbReference>
<organism evidence="2 3">
    <name type="scientific">Eschrichtius robustus</name>
    <name type="common">California gray whale</name>
    <name type="synonym">Eschrichtius gibbosus</name>
    <dbReference type="NCBI Taxonomy" id="9764"/>
    <lineage>
        <taxon>Eukaryota</taxon>
        <taxon>Metazoa</taxon>
        <taxon>Chordata</taxon>
        <taxon>Craniata</taxon>
        <taxon>Vertebrata</taxon>
        <taxon>Euteleostomi</taxon>
        <taxon>Mammalia</taxon>
        <taxon>Eutheria</taxon>
        <taxon>Laurasiatheria</taxon>
        <taxon>Artiodactyla</taxon>
        <taxon>Whippomorpha</taxon>
        <taxon>Cetacea</taxon>
        <taxon>Mysticeti</taxon>
        <taxon>Eschrichtiidae</taxon>
        <taxon>Eschrichtius</taxon>
    </lineage>
</organism>
<dbReference type="Proteomes" id="UP001159641">
    <property type="component" value="Unassembled WGS sequence"/>
</dbReference>
<dbReference type="EMBL" id="JAIQCJ010002000">
    <property type="protein sequence ID" value="KAJ8786061.1"/>
    <property type="molecule type" value="Genomic_DNA"/>
</dbReference>
<accession>A0AB34H334</accession>
<evidence type="ECO:0008006" key="4">
    <source>
        <dbReference type="Google" id="ProtNLM"/>
    </source>
</evidence>
<gene>
    <name evidence="2" type="ORF">J1605_006641</name>
</gene>
<sequence>MEEETDNKKDSSNFTCLVAIGRLHPYIVPQNSGEIKVKPTEFITRFAVNGQFVYVDQRGHSDTGETSLLPCSSQSSEGSSRQSCISVPGMSTGTVLGAGSIGTDIASELLDLQRLQSSSSLDDSSPTDLLKDTHTINCRNMSDKELTTLSPSEIVEPQATKQNQSAATPQSHEPLLGEGAQLDFDALCDNDDTAMAAFMNYLEAEGGLGDPGDFSDIHWTL</sequence>
<reference evidence="2 3" key="1">
    <citation type="submission" date="2022-11" db="EMBL/GenBank/DDBJ databases">
        <title>Whole genome sequence of Eschrichtius robustus ER-17-0199.</title>
        <authorList>
            <person name="Bruniche-Olsen A."/>
            <person name="Black A.N."/>
            <person name="Fields C.J."/>
            <person name="Walden K."/>
            <person name="Dewoody J.A."/>
        </authorList>
    </citation>
    <scope>NUCLEOTIDE SEQUENCE [LARGE SCALE GENOMIC DNA]</scope>
    <source>
        <strain evidence="2">ER-17-0199</strain>
        <tissue evidence="2">Blubber</tissue>
    </source>
</reference>
<evidence type="ECO:0000313" key="2">
    <source>
        <dbReference type="EMBL" id="KAJ8786061.1"/>
    </source>
</evidence>
<evidence type="ECO:0000313" key="3">
    <source>
        <dbReference type="Proteomes" id="UP001159641"/>
    </source>
</evidence>
<dbReference type="InterPro" id="IPR050933">
    <property type="entry name" value="Circadian_TF"/>
</dbReference>
<evidence type="ECO:0000256" key="1">
    <source>
        <dbReference type="SAM" id="MobiDB-lite"/>
    </source>
</evidence>
<comment type="caution">
    <text evidence="2">The sequence shown here is derived from an EMBL/GenBank/DDBJ whole genome shotgun (WGS) entry which is preliminary data.</text>
</comment>
<dbReference type="PANTHER" id="PTHR23042">
    <property type="entry name" value="CIRCADIAN PROTEIN CLOCK/ARNT/BMAL/PAS"/>
    <property type="match status" value="1"/>
</dbReference>
<keyword evidence="3" id="KW-1185">Reference proteome</keyword>
<dbReference type="GO" id="GO:0005737">
    <property type="term" value="C:cytoplasm"/>
    <property type="evidence" value="ECO:0007669"/>
    <property type="project" value="InterPro"/>
</dbReference>
<dbReference type="AlphaFoldDB" id="A0AB34H334"/>
<dbReference type="GO" id="GO:0003700">
    <property type="term" value="F:DNA-binding transcription factor activity"/>
    <property type="evidence" value="ECO:0007669"/>
    <property type="project" value="InterPro"/>
</dbReference>
<dbReference type="PRINTS" id="PR00785">
    <property type="entry name" value="NCTRNSLOCATR"/>
</dbReference>
<feature type="compositionally biased region" description="Low complexity" evidence="1">
    <location>
        <begin position="67"/>
        <end position="84"/>
    </location>
</feature>
<proteinExistence type="predicted"/>
<feature type="region of interest" description="Disordered" evidence="1">
    <location>
        <begin position="63"/>
        <end position="84"/>
    </location>
</feature>
<protein>
    <recommendedName>
        <fullName evidence="4">Aryl hydrocarbon receptor nuclear translocator-like protein 2</fullName>
    </recommendedName>
</protein>
<name>A0AB34H334_ESCRO</name>
<dbReference type="InterPro" id="IPR001067">
    <property type="entry name" value="Nuc_translocat"/>
</dbReference>
<dbReference type="GO" id="GO:0005634">
    <property type="term" value="C:nucleus"/>
    <property type="evidence" value="ECO:0007669"/>
    <property type="project" value="InterPro"/>
</dbReference>